<organism evidence="1 2">
    <name type="scientific">Nostoc cf. commune SO-36</name>
    <dbReference type="NCBI Taxonomy" id="449208"/>
    <lineage>
        <taxon>Bacteria</taxon>
        <taxon>Bacillati</taxon>
        <taxon>Cyanobacteriota</taxon>
        <taxon>Cyanophyceae</taxon>
        <taxon>Nostocales</taxon>
        <taxon>Nostocaceae</taxon>
        <taxon>Nostoc</taxon>
    </lineage>
</organism>
<dbReference type="EMBL" id="AP025732">
    <property type="protein sequence ID" value="BDI15148.1"/>
    <property type="molecule type" value="Genomic_DNA"/>
</dbReference>
<sequence length="172" mass="17917">MEVKIREGRLMLTSSYETTFLKTGSTNANLLGFTNLTTDLTSTLPYTIKADQVGSVVTIGSPNGPNGKLYIAGKVLGYKAINLNSGKSPDGIDIDLDGTGLLETRDGSIQMNVGTYGIVKGDIIAGGAGSDIILTAENTLELHGSLTANDQVSLSAGKNVVAGQTVFTPRHQ</sequence>
<accession>A0ABM7YWX4</accession>
<dbReference type="Proteomes" id="UP001055453">
    <property type="component" value="Chromosome"/>
</dbReference>
<proteinExistence type="predicted"/>
<reference evidence="1" key="1">
    <citation type="submission" date="2022-04" db="EMBL/GenBank/DDBJ databases">
        <title>Complete genome sequence of a cyanobacterium, Nostoc sp. SO-36, isolated in Antarctica.</title>
        <authorList>
            <person name="Kanesaki Y."/>
            <person name="Effendi D."/>
            <person name="Sakamoto T."/>
            <person name="Ohtani S."/>
            <person name="Awai K."/>
        </authorList>
    </citation>
    <scope>NUCLEOTIDE SEQUENCE</scope>
    <source>
        <strain evidence="1">SO-36</strain>
    </source>
</reference>
<name>A0ABM7YWX4_NOSCO</name>
<keyword evidence="2" id="KW-1185">Reference proteome</keyword>
<protein>
    <submittedName>
        <fullName evidence="1">Uncharacterized protein</fullName>
    </submittedName>
</protein>
<evidence type="ECO:0000313" key="1">
    <source>
        <dbReference type="EMBL" id="BDI15148.1"/>
    </source>
</evidence>
<gene>
    <name evidence="1" type="ORF">ANSO36C_09500</name>
</gene>
<dbReference type="RefSeq" id="WP_251958608.1">
    <property type="nucleotide sequence ID" value="NZ_AP025732.1"/>
</dbReference>
<evidence type="ECO:0000313" key="2">
    <source>
        <dbReference type="Proteomes" id="UP001055453"/>
    </source>
</evidence>